<evidence type="ECO:0000313" key="2">
    <source>
        <dbReference type="Proteomes" id="UP001652660"/>
    </source>
</evidence>
<dbReference type="RefSeq" id="XP_071937535.1">
    <property type="nucleotide sequence ID" value="XM_072081434.1"/>
</dbReference>
<organism evidence="2 3">
    <name type="scientific">Coffea arabica</name>
    <name type="common">Arabian coffee</name>
    <dbReference type="NCBI Taxonomy" id="13443"/>
    <lineage>
        <taxon>Eukaryota</taxon>
        <taxon>Viridiplantae</taxon>
        <taxon>Streptophyta</taxon>
        <taxon>Embryophyta</taxon>
        <taxon>Tracheophyta</taxon>
        <taxon>Spermatophyta</taxon>
        <taxon>Magnoliopsida</taxon>
        <taxon>eudicotyledons</taxon>
        <taxon>Gunneridae</taxon>
        <taxon>Pentapetalae</taxon>
        <taxon>asterids</taxon>
        <taxon>lamiids</taxon>
        <taxon>Gentianales</taxon>
        <taxon>Rubiaceae</taxon>
        <taxon>Ixoroideae</taxon>
        <taxon>Gardenieae complex</taxon>
        <taxon>Bertiereae - Coffeeae clade</taxon>
        <taxon>Coffeeae</taxon>
        <taxon>Coffea</taxon>
    </lineage>
</organism>
<evidence type="ECO:0000313" key="3">
    <source>
        <dbReference type="RefSeq" id="XP_071937535.1"/>
    </source>
</evidence>
<dbReference type="Proteomes" id="UP001652660">
    <property type="component" value="Chromosome 2e"/>
</dbReference>
<keyword evidence="2" id="KW-1185">Reference proteome</keyword>
<protein>
    <submittedName>
        <fullName evidence="3">Protein ENHANCED PSEUDOMONAS SUSCEPTIBILITY 1-like</fullName>
    </submittedName>
</protein>
<gene>
    <name evidence="3" type="primary">LOC113728802</name>
</gene>
<dbReference type="PANTHER" id="PTHR31896:SF12">
    <property type="entry name" value="HXXXD-TYPE ACYL-TRANSFERASE FAMILY PROTEIN"/>
    <property type="match status" value="1"/>
</dbReference>
<reference evidence="3" key="1">
    <citation type="submission" date="2025-08" db="UniProtKB">
        <authorList>
            <consortium name="RefSeq"/>
        </authorList>
    </citation>
    <scope>IDENTIFICATION</scope>
    <source>
        <tissue evidence="3">Leaves</tissue>
    </source>
</reference>
<dbReference type="Pfam" id="PF02458">
    <property type="entry name" value="Transferase"/>
    <property type="match status" value="1"/>
</dbReference>
<evidence type="ECO:0000256" key="1">
    <source>
        <dbReference type="ARBA" id="ARBA00022679"/>
    </source>
</evidence>
<dbReference type="InterPro" id="IPR023213">
    <property type="entry name" value="CAT-like_dom_sf"/>
</dbReference>
<dbReference type="InterPro" id="IPR051283">
    <property type="entry name" value="Sec_Metabolite_Acyltrans"/>
</dbReference>
<proteinExistence type="predicted"/>
<dbReference type="GeneID" id="113728802"/>
<dbReference type="PANTHER" id="PTHR31896">
    <property type="entry name" value="FAMILY REGULATORY PROTEIN, PUTATIVE (AFU_ORTHOLOGUE AFUA_3G14730)-RELATED"/>
    <property type="match status" value="1"/>
</dbReference>
<name>A0ABM4X0I2_COFAR</name>
<dbReference type="Gene3D" id="3.30.559.10">
    <property type="entry name" value="Chloramphenicol acetyltransferase-like domain"/>
    <property type="match status" value="2"/>
</dbReference>
<keyword evidence="1" id="KW-0808">Transferase</keyword>
<sequence>METPAVQYLSECFIRPKYTPEESKQPVYLAPWDVVAVFMHYMQKGFGFAWIAIFRRKISSFSVNTFPHYLFSSHTSNRYSNFSMKNDGKCNPNGTFVFAKSLAFDTDENQIQEFVQKLKESLSITLIHFYPLAGRLATQKKEENPSDLAFYIDCSEGPGARFIHASLDLTIDDITSPTHTPRIVGSLFDHGRSVNYAGHTKSLLTIQITELIDGIFIGCSMNHMVGDGTSLWHFLDSWSEIFKAEGRTSAISRPPVHDRWFPRGQHDPFLTLPFIHHDDHQVIISRDKANTWLDDITAVSKTPAHDGQHDPLLSHPLRDRNDQVIISIDDADTSPDDTIRERIFHFSPESVAKIKAKANAERNTTEISSLQALSAHLWRCIARARNFPSDRQTAFFTIMNVRSRLVPPMSQDCFGNYLEPAMATTGCGELLEQGLGWAAWLLHQAVINHSHEWINSWLQTPILPRRADEPDSNTVLLGGSPRFNMYGTEFGLGKPVAIRNGSGNKFDGKLIVSPGAEGGGSMDFEICLAPHAMASLECDRELMETVS</sequence>
<accession>A0ABM4X0I2</accession>